<name>A0ABT2GQU9_9MICO</name>
<sequence length="85" mass="9271">MKHAGGRPKSVDPTLTRTRSVRFTPEEDALVEAAADRDEMAPSTWIREQALTAARLGAQTQKSPARPLDTEFGHGAAENRQSCHS</sequence>
<keyword evidence="3" id="KW-1185">Reference proteome</keyword>
<organism evidence="2 3">
    <name type="scientific">Herbiconiux aconitum</name>
    <dbReference type="NCBI Taxonomy" id="2970913"/>
    <lineage>
        <taxon>Bacteria</taxon>
        <taxon>Bacillati</taxon>
        <taxon>Actinomycetota</taxon>
        <taxon>Actinomycetes</taxon>
        <taxon>Micrococcales</taxon>
        <taxon>Microbacteriaceae</taxon>
        <taxon>Herbiconiux</taxon>
    </lineage>
</organism>
<dbReference type="Proteomes" id="UP001165584">
    <property type="component" value="Unassembled WGS sequence"/>
</dbReference>
<accession>A0ABT2GQU9</accession>
<comment type="caution">
    <text evidence="2">The sequence shown here is derived from an EMBL/GenBank/DDBJ whole genome shotgun (WGS) entry which is preliminary data.</text>
</comment>
<dbReference type="EMBL" id="JANLCM010000001">
    <property type="protein sequence ID" value="MCS5718589.1"/>
    <property type="molecule type" value="Genomic_DNA"/>
</dbReference>
<evidence type="ECO:0000313" key="2">
    <source>
        <dbReference type="EMBL" id="MCS5718589.1"/>
    </source>
</evidence>
<dbReference type="RefSeq" id="WP_259507573.1">
    <property type="nucleotide sequence ID" value="NZ_JANLCM010000001.1"/>
</dbReference>
<gene>
    <name evidence="2" type="ORF">N1027_10635</name>
</gene>
<protein>
    <recommendedName>
        <fullName evidence="4">Transposase</fullName>
    </recommendedName>
</protein>
<evidence type="ECO:0008006" key="4">
    <source>
        <dbReference type="Google" id="ProtNLM"/>
    </source>
</evidence>
<reference evidence="2" key="1">
    <citation type="submission" date="2022-08" db="EMBL/GenBank/DDBJ databases">
        <authorList>
            <person name="Deng Y."/>
            <person name="Han X.-F."/>
            <person name="Zhang Y.-Q."/>
        </authorList>
    </citation>
    <scope>NUCLEOTIDE SEQUENCE</scope>
    <source>
        <strain evidence="2">CPCC 205763</strain>
    </source>
</reference>
<evidence type="ECO:0000313" key="3">
    <source>
        <dbReference type="Proteomes" id="UP001165584"/>
    </source>
</evidence>
<evidence type="ECO:0000256" key="1">
    <source>
        <dbReference type="SAM" id="MobiDB-lite"/>
    </source>
</evidence>
<feature type="region of interest" description="Disordered" evidence="1">
    <location>
        <begin position="56"/>
        <end position="85"/>
    </location>
</feature>
<proteinExistence type="predicted"/>